<keyword evidence="1" id="KW-1133">Transmembrane helix</keyword>
<reference evidence="3" key="1">
    <citation type="journal article" date="2019" name="Int. J. Syst. Evol. Microbiol.">
        <title>The Global Catalogue of Microorganisms (GCM) 10K type strain sequencing project: providing services to taxonomists for standard genome sequencing and annotation.</title>
        <authorList>
            <consortium name="The Broad Institute Genomics Platform"/>
            <consortium name="The Broad Institute Genome Sequencing Center for Infectious Disease"/>
            <person name="Wu L."/>
            <person name="Ma J."/>
        </authorList>
    </citation>
    <scope>NUCLEOTIDE SEQUENCE [LARGE SCALE GENOMIC DNA]</scope>
    <source>
        <strain evidence="3">JCM 17326</strain>
    </source>
</reference>
<evidence type="ECO:0008006" key="4">
    <source>
        <dbReference type="Google" id="ProtNLM"/>
    </source>
</evidence>
<accession>A0ABP6Z6Z0</accession>
<dbReference type="InterPro" id="IPR047789">
    <property type="entry name" value="CU044_5270-like"/>
</dbReference>
<dbReference type="RefSeq" id="WP_345572951.1">
    <property type="nucleotide sequence ID" value="NZ_BAABDQ010000034.1"/>
</dbReference>
<keyword evidence="1" id="KW-0812">Transmembrane</keyword>
<dbReference type="Proteomes" id="UP001500630">
    <property type="component" value="Unassembled WGS sequence"/>
</dbReference>
<dbReference type="EMBL" id="BAABDQ010000034">
    <property type="protein sequence ID" value="GAA3599273.1"/>
    <property type="molecule type" value="Genomic_DNA"/>
</dbReference>
<evidence type="ECO:0000313" key="2">
    <source>
        <dbReference type="EMBL" id="GAA3599273.1"/>
    </source>
</evidence>
<comment type="caution">
    <text evidence="2">The sequence shown here is derived from an EMBL/GenBank/DDBJ whole genome shotgun (WGS) entry which is preliminary data.</text>
</comment>
<organism evidence="2 3">
    <name type="scientific">Nonomuraea rosea</name>
    <dbReference type="NCBI Taxonomy" id="638574"/>
    <lineage>
        <taxon>Bacteria</taxon>
        <taxon>Bacillati</taxon>
        <taxon>Actinomycetota</taxon>
        <taxon>Actinomycetes</taxon>
        <taxon>Streptosporangiales</taxon>
        <taxon>Streptosporangiaceae</taxon>
        <taxon>Nonomuraea</taxon>
    </lineage>
</organism>
<keyword evidence="1" id="KW-0472">Membrane</keyword>
<dbReference type="NCBIfam" id="NF038083">
    <property type="entry name" value="CU044_5270_fam"/>
    <property type="match status" value="1"/>
</dbReference>
<keyword evidence="3" id="KW-1185">Reference proteome</keyword>
<protein>
    <recommendedName>
        <fullName evidence="4">CU044_5270 family protein</fullName>
    </recommendedName>
</protein>
<proteinExistence type="predicted"/>
<gene>
    <name evidence="2" type="ORF">GCM10022419_098740</name>
</gene>
<evidence type="ECO:0000313" key="3">
    <source>
        <dbReference type="Proteomes" id="UP001500630"/>
    </source>
</evidence>
<name>A0ABP6Z6Z0_9ACTN</name>
<feature type="transmembrane region" description="Helical" evidence="1">
    <location>
        <begin position="73"/>
        <end position="93"/>
    </location>
</feature>
<sequence>MGEIDRRPDELAAVRELLKASGPTADVVHSGRASLLAELATATTTVSAFPEEEPKRELRLGAMKRQRPMRWAFVRNGLAGAAAAVALALAVGVPSGSLARLSPDPTVAPSRGPEARQILLAAAGATAKAPSDGAYWRTSVVTGQLILSPDRRYVIKRESARETWLTRRYGVQDRWSGRYLGASPATMEDEAAWRAAGQPTAWQYPADVTGLGKVAPKALVGAAPGEARSGPHRVRWRDAGGILTKQLIDWKALRTIPTDPTALRAFLVTHIAREKGAYVGREMEAELRATCLELITALPVRPEVRSAAYQILASIPGMRPEGAVTDPLGRMGQGLSYQNGLDDERLVIDPESGLPLAAETRSRATTDDGREVQIGYFTAYKQIGWTDEGPMK</sequence>
<evidence type="ECO:0000256" key="1">
    <source>
        <dbReference type="SAM" id="Phobius"/>
    </source>
</evidence>